<dbReference type="Gene3D" id="3.40.630.30">
    <property type="match status" value="1"/>
</dbReference>
<keyword evidence="3" id="KW-0808">Transferase</keyword>
<protein>
    <submittedName>
        <fullName evidence="3">N-acetyltransferase</fullName>
    </submittedName>
</protein>
<dbReference type="PANTHER" id="PTHR31435">
    <property type="entry name" value="PROTEIN NATD1"/>
    <property type="match status" value="1"/>
</dbReference>
<keyword evidence="4" id="KW-1185">Reference proteome</keyword>
<name>A0A3N3ZU35_9MICC</name>
<dbReference type="AlphaFoldDB" id="A0A3N3ZU35"/>
<evidence type="ECO:0000313" key="3">
    <source>
        <dbReference type="EMBL" id="ROZ63456.1"/>
    </source>
</evidence>
<dbReference type="SUPFAM" id="SSF55729">
    <property type="entry name" value="Acyl-CoA N-acyltransferases (Nat)"/>
    <property type="match status" value="1"/>
</dbReference>
<feature type="compositionally biased region" description="Polar residues" evidence="1">
    <location>
        <begin position="16"/>
        <end position="30"/>
    </location>
</feature>
<feature type="domain" description="N-acetyltransferase" evidence="2">
    <location>
        <begin position="46"/>
        <end position="133"/>
    </location>
</feature>
<sequence length="133" mass="15000">MRTCAQQGTRVVCTTPDRTTPGGTVSTGNPDFTEPQIREDPSLRLVDNPDQSRVELWNDATFIGFVGVERHLDGTVELQHTIIDERFSRQGYARTLITLVLDSCRASGVLIHPTCTYVQDYLRRFPQYNDLVA</sequence>
<dbReference type="InterPro" id="IPR045057">
    <property type="entry name" value="Gcn5-rel_NAT"/>
</dbReference>
<dbReference type="GO" id="GO:0016740">
    <property type="term" value="F:transferase activity"/>
    <property type="evidence" value="ECO:0007669"/>
    <property type="project" value="UniProtKB-KW"/>
</dbReference>
<dbReference type="OrthoDB" id="5405911at2"/>
<dbReference type="PANTHER" id="PTHR31435:SF9">
    <property type="entry name" value="PROTEIN NATD1"/>
    <property type="match status" value="1"/>
</dbReference>
<dbReference type="PROSITE" id="PS51729">
    <property type="entry name" value="GNAT_YJDJ"/>
    <property type="match status" value="1"/>
</dbReference>
<dbReference type="Proteomes" id="UP000270616">
    <property type="component" value="Unassembled WGS sequence"/>
</dbReference>
<dbReference type="InterPro" id="IPR031165">
    <property type="entry name" value="GNAT_YJDJ"/>
</dbReference>
<reference evidence="3 4" key="1">
    <citation type="submission" date="2018-10" db="EMBL/GenBank/DDBJ databases">
        <title>Kocuria sp. M5W7-7, whole genome shotgun sequence.</title>
        <authorList>
            <person name="Tuo L."/>
        </authorList>
    </citation>
    <scope>NUCLEOTIDE SEQUENCE [LARGE SCALE GENOMIC DNA]</scope>
    <source>
        <strain evidence="3 4">M5W7-7</strain>
    </source>
</reference>
<evidence type="ECO:0000259" key="2">
    <source>
        <dbReference type="PROSITE" id="PS51729"/>
    </source>
</evidence>
<feature type="region of interest" description="Disordered" evidence="1">
    <location>
        <begin position="16"/>
        <end position="36"/>
    </location>
</feature>
<evidence type="ECO:0000313" key="4">
    <source>
        <dbReference type="Proteomes" id="UP000270616"/>
    </source>
</evidence>
<accession>A0A3N3ZU35</accession>
<proteinExistence type="predicted"/>
<dbReference type="Pfam" id="PF14542">
    <property type="entry name" value="Acetyltransf_CG"/>
    <property type="match status" value="1"/>
</dbReference>
<gene>
    <name evidence="3" type="ORF">EDL96_05825</name>
</gene>
<organism evidence="3 4">
    <name type="scientific">Kocuria soli</name>
    <dbReference type="NCBI Taxonomy" id="2485125"/>
    <lineage>
        <taxon>Bacteria</taxon>
        <taxon>Bacillati</taxon>
        <taxon>Actinomycetota</taxon>
        <taxon>Actinomycetes</taxon>
        <taxon>Micrococcales</taxon>
        <taxon>Micrococcaceae</taxon>
        <taxon>Kocuria</taxon>
    </lineage>
</organism>
<dbReference type="InterPro" id="IPR016181">
    <property type="entry name" value="Acyl_CoA_acyltransferase"/>
</dbReference>
<evidence type="ECO:0000256" key="1">
    <source>
        <dbReference type="SAM" id="MobiDB-lite"/>
    </source>
</evidence>
<dbReference type="EMBL" id="RKMF01000006">
    <property type="protein sequence ID" value="ROZ63456.1"/>
    <property type="molecule type" value="Genomic_DNA"/>
</dbReference>
<comment type="caution">
    <text evidence="3">The sequence shown here is derived from an EMBL/GenBank/DDBJ whole genome shotgun (WGS) entry which is preliminary data.</text>
</comment>